<dbReference type="GO" id="GO:0019843">
    <property type="term" value="F:rRNA binding"/>
    <property type="evidence" value="ECO:0007669"/>
    <property type="project" value="InterPro"/>
</dbReference>
<reference evidence="7" key="1">
    <citation type="journal article" date="2006" name="Gene">
        <title>The complete set of ribosomal proteins from the marine sponge Suberites domuncula.</title>
        <authorList>
            <person name="Perina D."/>
            <person name="Cetkovic H."/>
            <person name="Harcet M."/>
            <person name="Premzl M."/>
            <person name="Lukic-Bilela L."/>
            <person name="Mueller W.E.G."/>
            <person name="Gamulin V."/>
        </authorList>
    </citation>
    <scope>NUCLEOTIDE SEQUENCE</scope>
</reference>
<organism evidence="7">
    <name type="scientific">Suberites domuncula</name>
    <name type="common">Sponge</name>
    <dbReference type="NCBI Taxonomy" id="55567"/>
    <lineage>
        <taxon>Eukaryota</taxon>
        <taxon>Metazoa</taxon>
        <taxon>Porifera</taxon>
        <taxon>Demospongiae</taxon>
        <taxon>Heteroscleromorpha</taxon>
        <taxon>Suberitida</taxon>
        <taxon>Suberitidae</taxon>
        <taxon>Suberites</taxon>
    </lineage>
</organism>
<evidence type="ECO:0000256" key="1">
    <source>
        <dbReference type="ARBA" id="ARBA00009356"/>
    </source>
</evidence>
<feature type="domain" description="Large ribosomal subunit protein uL6 alpha-beta" evidence="6">
    <location>
        <begin position="110"/>
        <end position="175"/>
    </location>
</feature>
<dbReference type="GO" id="GO:0002181">
    <property type="term" value="P:cytoplasmic translation"/>
    <property type="evidence" value="ECO:0007669"/>
    <property type="project" value="TreeGrafter"/>
</dbReference>
<dbReference type="InterPro" id="IPR036789">
    <property type="entry name" value="Ribosomal_uL6-like_a/b-dom_sf"/>
</dbReference>
<dbReference type="PROSITE" id="PS00700">
    <property type="entry name" value="RIBOSOMAL_L6_2"/>
    <property type="match status" value="1"/>
</dbReference>
<dbReference type="Pfam" id="PF00347">
    <property type="entry name" value="Ribosomal_L6"/>
    <property type="match status" value="2"/>
</dbReference>
<feature type="domain" description="Large ribosomal subunit protein uL6 alpha-beta" evidence="6">
    <location>
        <begin position="12"/>
        <end position="85"/>
    </location>
</feature>
<comment type="similarity">
    <text evidence="1">Belongs to the universal ribosomal protein uL6 family.</text>
</comment>
<sequence>MRTILASQTVTIPDNVTLSVKSRVVTVKGRRGTLIKSFKHMAIELVKVGKDKLRIDIWFANRKQLACLRTTIGHLKNMFKGVTYGYQYKMRAVYAHFPINLALSDGGTVVDIRNFLGEKYTRTVRLREGVVCSTTGVKDEVKLEGNDLELVSQSAALIHQSCLVKRKDIRKFLDGVYVSEKGTIDVVE</sequence>
<evidence type="ECO:0000256" key="4">
    <source>
        <dbReference type="ARBA" id="ARBA00035246"/>
    </source>
</evidence>
<evidence type="ECO:0000256" key="5">
    <source>
        <dbReference type="ARBA" id="ARBA00035349"/>
    </source>
</evidence>
<dbReference type="InterPro" id="IPR000702">
    <property type="entry name" value="Ribosomal_uL6-like"/>
</dbReference>
<dbReference type="FunFam" id="3.90.930.12:FF:000003">
    <property type="entry name" value="60S ribosomal protein L9"/>
    <property type="match status" value="1"/>
</dbReference>
<evidence type="ECO:0000259" key="6">
    <source>
        <dbReference type="Pfam" id="PF00347"/>
    </source>
</evidence>
<dbReference type="InterPro" id="IPR020040">
    <property type="entry name" value="Ribosomal_uL6_a/b-dom"/>
</dbReference>
<protein>
    <recommendedName>
        <fullName evidence="4">Large ribosomal subunit protein uL6</fullName>
    </recommendedName>
    <alternativeName>
        <fullName evidence="5">60S ribosomal protein L9</fullName>
    </alternativeName>
</protein>
<evidence type="ECO:0000313" key="7">
    <source>
        <dbReference type="EMBL" id="AAX48839.1"/>
    </source>
</evidence>
<proteinExistence type="evidence at transcript level"/>
<keyword evidence="2" id="KW-0689">Ribosomal protein</keyword>
<dbReference type="AlphaFoldDB" id="Q4KTH9"/>
<dbReference type="Gene3D" id="3.90.930.12">
    <property type="entry name" value="Ribosomal protein L6, alpha-beta domain"/>
    <property type="match status" value="2"/>
</dbReference>
<dbReference type="GO" id="GO:0022625">
    <property type="term" value="C:cytosolic large ribosomal subunit"/>
    <property type="evidence" value="ECO:0007669"/>
    <property type="project" value="TreeGrafter"/>
</dbReference>
<dbReference type="FunFam" id="3.90.930.12:FF:000004">
    <property type="entry name" value="60S ribosomal protein L9"/>
    <property type="match status" value="1"/>
</dbReference>
<dbReference type="PANTHER" id="PTHR11655:SF16">
    <property type="entry name" value="60S RIBOSOMAL PROTEIN L9"/>
    <property type="match status" value="1"/>
</dbReference>
<accession>Q4KTH9</accession>
<dbReference type="InterPro" id="IPR002359">
    <property type="entry name" value="Ribosomal_uL6_CS2"/>
</dbReference>
<name>Q4KTH9_SUBDO</name>
<evidence type="ECO:0000256" key="3">
    <source>
        <dbReference type="ARBA" id="ARBA00023274"/>
    </source>
</evidence>
<dbReference type="EMBL" id="AY857420">
    <property type="protein sequence ID" value="AAX48839.1"/>
    <property type="molecule type" value="mRNA"/>
</dbReference>
<evidence type="ECO:0000256" key="2">
    <source>
        <dbReference type="ARBA" id="ARBA00022980"/>
    </source>
</evidence>
<dbReference type="GO" id="GO:0003735">
    <property type="term" value="F:structural constituent of ribosome"/>
    <property type="evidence" value="ECO:0007669"/>
    <property type="project" value="InterPro"/>
</dbReference>
<dbReference type="SUPFAM" id="SSF56053">
    <property type="entry name" value="Ribosomal protein L6"/>
    <property type="match status" value="2"/>
</dbReference>
<dbReference type="PANTHER" id="PTHR11655">
    <property type="entry name" value="60S/50S RIBOSOMAL PROTEIN L6/L9"/>
    <property type="match status" value="1"/>
</dbReference>
<keyword evidence="3" id="KW-0687">Ribonucleoprotein</keyword>
<dbReference type="PIRSF" id="PIRSF002162">
    <property type="entry name" value="Ribosomal_L6"/>
    <property type="match status" value="1"/>
</dbReference>